<reference evidence="2 3" key="1">
    <citation type="submission" date="2024-03" db="EMBL/GenBank/DDBJ databases">
        <title>Human intestinal bacterial collection.</title>
        <authorList>
            <person name="Pauvert C."/>
            <person name="Hitch T.C.A."/>
            <person name="Clavel T."/>
        </authorList>
    </citation>
    <scope>NUCLEOTIDE SEQUENCE [LARGE SCALE GENOMIC DNA]</scope>
    <source>
        <strain evidence="2 3">CLA-SR-H024</strain>
    </source>
</reference>
<keyword evidence="1" id="KW-1133">Transmembrane helix</keyword>
<gene>
    <name evidence="2" type="primary">mciZ</name>
    <name evidence="2" type="ORF">WMO63_20160</name>
</gene>
<comment type="caution">
    <text evidence="2">The sequence shown here is derived from an EMBL/GenBank/DDBJ whole genome shotgun (WGS) entry which is preliminary data.</text>
</comment>
<dbReference type="EMBL" id="JBBMFN010000071">
    <property type="protein sequence ID" value="MEQ2467977.1"/>
    <property type="molecule type" value="Genomic_DNA"/>
</dbReference>
<feature type="non-terminal residue" evidence="2">
    <location>
        <position position="1"/>
    </location>
</feature>
<dbReference type="Pfam" id="PF13072">
    <property type="entry name" value="MciZ"/>
    <property type="match status" value="1"/>
</dbReference>
<sequence>CLVGGLVPQLDKKDIYSPTNILLILVGTLKIYLREKGVVLTGKPREIRYMLKKYQKEYTYVKDWVNANSNPSKK</sequence>
<keyword evidence="1" id="KW-0812">Transmembrane</keyword>
<dbReference type="RefSeq" id="WP_349205273.1">
    <property type="nucleotide sequence ID" value="NZ_JBBMFN010000071.1"/>
</dbReference>
<organism evidence="2 3">
    <name type="scientific">Niallia hominis</name>
    <dbReference type="NCBI Taxonomy" id="3133173"/>
    <lineage>
        <taxon>Bacteria</taxon>
        <taxon>Bacillati</taxon>
        <taxon>Bacillota</taxon>
        <taxon>Bacilli</taxon>
        <taxon>Bacillales</taxon>
        <taxon>Bacillaceae</taxon>
        <taxon>Niallia</taxon>
    </lineage>
</organism>
<dbReference type="InterPro" id="IPR025177">
    <property type="entry name" value="MciZ"/>
</dbReference>
<dbReference type="Proteomes" id="UP001465426">
    <property type="component" value="Unassembled WGS sequence"/>
</dbReference>
<name>A0ABV1F3P6_9BACI</name>
<proteinExistence type="predicted"/>
<evidence type="ECO:0000313" key="3">
    <source>
        <dbReference type="Proteomes" id="UP001465426"/>
    </source>
</evidence>
<feature type="transmembrane region" description="Helical" evidence="1">
    <location>
        <begin position="15"/>
        <end position="33"/>
    </location>
</feature>
<accession>A0ABV1F3P6</accession>
<evidence type="ECO:0000313" key="2">
    <source>
        <dbReference type="EMBL" id="MEQ2467977.1"/>
    </source>
</evidence>
<keyword evidence="1" id="KW-0472">Membrane</keyword>
<evidence type="ECO:0000256" key="1">
    <source>
        <dbReference type="SAM" id="Phobius"/>
    </source>
</evidence>
<protein>
    <submittedName>
        <fullName evidence="2">Z-ring formation inhibitor MciZ</fullName>
    </submittedName>
</protein>
<keyword evidence="3" id="KW-1185">Reference proteome</keyword>